<dbReference type="InterPro" id="IPR004509">
    <property type="entry name" value="Competence_ComEA_HhH"/>
</dbReference>
<dbReference type="PANTHER" id="PTHR21180">
    <property type="entry name" value="ENDONUCLEASE/EXONUCLEASE/PHOSPHATASE FAMILY DOMAIN-CONTAINING PROTEIN 1"/>
    <property type="match status" value="1"/>
</dbReference>
<dbReference type="InterPro" id="IPR003583">
    <property type="entry name" value="Hlx-hairpin-Hlx_DNA-bd_motif"/>
</dbReference>
<dbReference type="InterPro" id="IPR010994">
    <property type="entry name" value="RuvA_2-like"/>
</dbReference>
<evidence type="ECO:0000256" key="2">
    <source>
        <dbReference type="SAM" id="SignalP"/>
    </source>
</evidence>
<reference evidence="5" key="1">
    <citation type="submission" date="2016-05" db="EMBL/GenBank/DDBJ databases">
        <title>Draft genome of Corynebacterium afermentans subsp. afermentans LCDC 88199T.</title>
        <authorList>
            <person name="Bernier A.-M."/>
            <person name="Bernard K."/>
        </authorList>
    </citation>
    <scope>NUCLEOTIDE SEQUENCE [LARGE SCALE GENOMIC DNA]</scope>
    <source>
        <strain evidence="5">NML04-0072</strain>
    </source>
</reference>
<feature type="signal peptide" evidence="2">
    <location>
        <begin position="1"/>
        <end position="19"/>
    </location>
</feature>
<evidence type="ECO:0000313" key="5">
    <source>
        <dbReference type="Proteomes" id="UP000077589"/>
    </source>
</evidence>
<dbReference type="NCBIfam" id="TIGR00426">
    <property type="entry name" value="competence protein ComEA helix-hairpin-helix repeat region"/>
    <property type="match status" value="1"/>
</dbReference>
<dbReference type="SUPFAM" id="SSF47781">
    <property type="entry name" value="RuvA domain 2-like"/>
    <property type="match status" value="1"/>
</dbReference>
<dbReference type="Proteomes" id="UP000077589">
    <property type="component" value="Unassembled WGS sequence"/>
</dbReference>
<proteinExistence type="predicted"/>
<dbReference type="PANTHER" id="PTHR21180:SF32">
    <property type="entry name" value="ENDONUCLEASE_EXONUCLEASE_PHOSPHATASE FAMILY DOMAIN-CONTAINING PROTEIN 1"/>
    <property type="match status" value="1"/>
</dbReference>
<comment type="caution">
    <text evidence="4">The sequence shown here is derived from an EMBL/GenBank/DDBJ whole genome shotgun (WGS) entry which is preliminary data.</text>
</comment>
<keyword evidence="2" id="KW-0732">Signal</keyword>
<dbReference type="SMART" id="SM00278">
    <property type="entry name" value="HhH1"/>
    <property type="match status" value="2"/>
</dbReference>
<gene>
    <name evidence="4" type="ORF">A7P90_01160</name>
</gene>
<evidence type="ECO:0000256" key="1">
    <source>
        <dbReference type="SAM" id="MobiDB-lite"/>
    </source>
</evidence>
<accession>A0A1A9RRP0</accession>
<dbReference type="GO" id="GO:0003677">
    <property type="term" value="F:DNA binding"/>
    <property type="evidence" value="ECO:0007669"/>
    <property type="project" value="InterPro"/>
</dbReference>
<dbReference type="Gene3D" id="1.10.150.280">
    <property type="entry name" value="AF1531-like domain"/>
    <property type="match status" value="1"/>
</dbReference>
<feature type="chain" id="PRO_5015060629" evidence="2">
    <location>
        <begin position="20"/>
        <end position="142"/>
    </location>
</feature>
<dbReference type="GO" id="GO:0015627">
    <property type="term" value="C:type II protein secretion system complex"/>
    <property type="evidence" value="ECO:0007669"/>
    <property type="project" value="TreeGrafter"/>
</dbReference>
<sequence>MKKFLFVIVSLLSFSWALAQVNINTATAQELQTLNGIGPAKAAAIVEYRTANGPFKSPEDIKNVRGIGNGIYQKISSEITVGNGQTARTPAARPATQQQQPQPAAAKPATPAAKPATPAAKPSASKPAATRPAANKPAAANP</sequence>
<dbReference type="GO" id="GO:0015628">
    <property type="term" value="P:protein secretion by the type II secretion system"/>
    <property type="evidence" value="ECO:0007669"/>
    <property type="project" value="TreeGrafter"/>
</dbReference>
<dbReference type="InterPro" id="IPR051675">
    <property type="entry name" value="Endo/Exo/Phosphatase_dom_1"/>
</dbReference>
<feature type="compositionally biased region" description="Low complexity" evidence="1">
    <location>
        <begin position="85"/>
        <end position="142"/>
    </location>
</feature>
<feature type="domain" description="Helix-hairpin-helix DNA-binding motif class 1" evidence="3">
    <location>
        <begin position="59"/>
        <end position="78"/>
    </location>
</feature>
<dbReference type="STRING" id="539.A7P85_04010"/>
<name>A0A1A9RRP0_EIKCO</name>
<dbReference type="EMBL" id="LXSG01000009">
    <property type="protein sequence ID" value="OAM23162.1"/>
    <property type="molecule type" value="Genomic_DNA"/>
</dbReference>
<evidence type="ECO:0000313" key="4">
    <source>
        <dbReference type="EMBL" id="OAM23162.1"/>
    </source>
</evidence>
<evidence type="ECO:0000259" key="3">
    <source>
        <dbReference type="SMART" id="SM00278"/>
    </source>
</evidence>
<dbReference type="OrthoDB" id="8687931at2"/>
<feature type="domain" description="Helix-hairpin-helix DNA-binding motif class 1" evidence="3">
    <location>
        <begin position="29"/>
        <end position="48"/>
    </location>
</feature>
<protein>
    <submittedName>
        <fullName evidence="4">Topoisomerase</fullName>
    </submittedName>
</protein>
<dbReference type="GO" id="GO:0016853">
    <property type="term" value="F:isomerase activity"/>
    <property type="evidence" value="ECO:0007669"/>
    <property type="project" value="UniProtKB-KW"/>
</dbReference>
<organism evidence="4 5">
    <name type="scientific">Eikenella corrodens</name>
    <dbReference type="NCBI Taxonomy" id="539"/>
    <lineage>
        <taxon>Bacteria</taxon>
        <taxon>Pseudomonadati</taxon>
        <taxon>Pseudomonadota</taxon>
        <taxon>Betaproteobacteria</taxon>
        <taxon>Neisseriales</taxon>
        <taxon>Neisseriaceae</taxon>
        <taxon>Eikenella</taxon>
    </lineage>
</organism>
<dbReference type="GO" id="GO:0006281">
    <property type="term" value="P:DNA repair"/>
    <property type="evidence" value="ECO:0007669"/>
    <property type="project" value="InterPro"/>
</dbReference>
<keyword evidence="4" id="KW-0413">Isomerase</keyword>
<dbReference type="AlphaFoldDB" id="A0A1A9RRP0"/>
<dbReference type="Pfam" id="PF12836">
    <property type="entry name" value="HHH_3"/>
    <property type="match status" value="1"/>
</dbReference>
<feature type="region of interest" description="Disordered" evidence="1">
    <location>
        <begin position="82"/>
        <end position="142"/>
    </location>
</feature>
<dbReference type="RefSeq" id="WP_023887949.1">
    <property type="nucleotide sequence ID" value="NZ_JAWFMW010000351.1"/>
</dbReference>